<dbReference type="EMBL" id="AP019782">
    <property type="protein sequence ID" value="BBL72489.1"/>
    <property type="molecule type" value="Genomic_DNA"/>
</dbReference>
<gene>
    <name evidence="2" type="primary">waaP</name>
    <name evidence="2" type="ORF">MoryE10_30950</name>
</gene>
<dbReference type="Pfam" id="PF06293">
    <property type="entry name" value="Kdo"/>
    <property type="match status" value="1"/>
</dbReference>
<accession>A0A8D4VSH7</accession>
<organism evidence="2 3">
    <name type="scientific">Methylogaea oryzae</name>
    <dbReference type="NCBI Taxonomy" id="1295382"/>
    <lineage>
        <taxon>Bacteria</taxon>
        <taxon>Pseudomonadati</taxon>
        <taxon>Pseudomonadota</taxon>
        <taxon>Gammaproteobacteria</taxon>
        <taxon>Methylococcales</taxon>
        <taxon>Methylococcaceae</taxon>
        <taxon>Methylogaea</taxon>
    </lineage>
</organism>
<keyword evidence="1" id="KW-0547">Nucleotide-binding</keyword>
<comment type="similarity">
    <text evidence="1">Belongs to the protein kinase superfamily. KdkA/rfaP family.</text>
</comment>
<dbReference type="PIRSF" id="PIRSF037318">
    <property type="entry name" value="RfaP"/>
    <property type="match status" value="1"/>
</dbReference>
<dbReference type="AlphaFoldDB" id="A0A8D4VSH7"/>
<dbReference type="GO" id="GO:0016301">
    <property type="term" value="F:kinase activity"/>
    <property type="evidence" value="ECO:0007669"/>
    <property type="project" value="UniProtKB-KW"/>
</dbReference>
<proteinExistence type="inferred from homology"/>
<evidence type="ECO:0000256" key="1">
    <source>
        <dbReference type="PIRNR" id="PIRNR037318"/>
    </source>
</evidence>
<comment type="pathway">
    <text evidence="1">Bacterial outer membrane biogenesis; LPS core biosynthesis.</text>
</comment>
<sequence>MPNLHIEPYLAAALGRPVSFDQWLDWQGQSFRDVAGRRTLRFEAGGKGYFIKIHTGVGWKEIFKNLFSGRLPVLGADNERRAIRRLEQLGVDTMKTAGFGSRGWNPAARQSFLITDELADTVSLEDLCRDWPSRPPEVKFKRALIRRVAEMAKAMHEHGVNHRDFYICHFLWHAHGTEDKPKLSVIDLHRAQMRRRVPRRWLVKDLGALWFSAMDIGLTRRDLLRFLRIYRDGPLREVLKNEAGFWRDVRHRAEKLYASWNARNLPASAGGG</sequence>
<comment type="function">
    <text evidence="1">Kinase involved in the biosynthesis of the core oligosaccharide region of lipopolysaccharide (LPS). Catalyzes the phosphorylation of heptose I (HepI), the first heptose added to the Kdo2-lipid A module.</text>
</comment>
<keyword evidence="1" id="KW-0448">Lipopolysaccharide biosynthesis</keyword>
<keyword evidence="3" id="KW-1185">Reference proteome</keyword>
<protein>
    <recommendedName>
        <fullName evidence="1">Lipopolysaccharide core heptose(I) kinase</fullName>
        <ecNumber evidence="1">2.7.1.-</ecNumber>
    </recommendedName>
</protein>
<keyword evidence="1" id="KW-0808">Transferase</keyword>
<name>A0A8D4VSH7_9GAMM</name>
<keyword evidence="1" id="KW-0067">ATP-binding</keyword>
<dbReference type="Proteomes" id="UP000824988">
    <property type="component" value="Chromosome"/>
</dbReference>
<dbReference type="NCBIfam" id="NF011703">
    <property type="entry name" value="PRK15123.1"/>
    <property type="match status" value="1"/>
</dbReference>
<dbReference type="KEGG" id="moz:MoryE10_30950"/>
<evidence type="ECO:0000313" key="3">
    <source>
        <dbReference type="Proteomes" id="UP000824988"/>
    </source>
</evidence>
<evidence type="ECO:0000313" key="2">
    <source>
        <dbReference type="EMBL" id="BBL72489.1"/>
    </source>
</evidence>
<dbReference type="EC" id="2.7.1.-" evidence="1"/>
<dbReference type="RefSeq" id="WP_221047583.1">
    <property type="nucleotide sequence ID" value="NZ_AP019782.1"/>
</dbReference>
<keyword evidence="1 2" id="KW-0418">Kinase</keyword>
<dbReference type="InterPro" id="IPR017172">
    <property type="entry name" value="Lsacc_core_hep_kinase_RfaP"/>
</dbReference>
<reference evidence="2" key="1">
    <citation type="submission" date="2019-06" db="EMBL/GenBank/DDBJ databases">
        <title>Complete genome sequence of Methylogaea oryzae strain JCM16910.</title>
        <authorList>
            <person name="Asakawa S."/>
        </authorList>
    </citation>
    <scope>NUCLEOTIDE SEQUENCE</scope>
    <source>
        <strain evidence="2">E10</strain>
    </source>
</reference>